<dbReference type="Gene3D" id="3.90.780.10">
    <property type="entry name" value="5'-Nucleotidase, C-terminal domain"/>
    <property type="match status" value="1"/>
</dbReference>
<evidence type="ECO:0000259" key="3">
    <source>
        <dbReference type="Pfam" id="PF02872"/>
    </source>
</evidence>
<dbReference type="PANTHER" id="PTHR11575">
    <property type="entry name" value="5'-NUCLEOTIDASE-RELATED"/>
    <property type="match status" value="1"/>
</dbReference>
<dbReference type="GO" id="GO:0016788">
    <property type="term" value="F:hydrolase activity, acting on ester bonds"/>
    <property type="evidence" value="ECO:0007669"/>
    <property type="project" value="InterPro"/>
</dbReference>
<dbReference type="Proteomes" id="UP000538955">
    <property type="component" value="Unassembled WGS sequence"/>
</dbReference>
<feature type="domain" description="5'-Nucleotidase C-terminal" evidence="3">
    <location>
        <begin position="326"/>
        <end position="456"/>
    </location>
</feature>
<keyword evidence="2" id="KW-0472">Membrane</keyword>
<accession>A0A7X9ZIP6</accession>
<proteinExistence type="inferred from homology"/>
<dbReference type="EMBL" id="JABBLX010000001">
    <property type="protein sequence ID" value="NMK96604.1"/>
    <property type="molecule type" value="Genomic_DNA"/>
</dbReference>
<dbReference type="InterPro" id="IPR036907">
    <property type="entry name" value="5'-Nucleotdase_C_sf"/>
</dbReference>
<dbReference type="InterPro" id="IPR029052">
    <property type="entry name" value="Metallo-depent_PP-like"/>
</dbReference>
<dbReference type="GO" id="GO:0046872">
    <property type="term" value="F:metal ion binding"/>
    <property type="evidence" value="ECO:0007669"/>
    <property type="project" value="InterPro"/>
</dbReference>
<dbReference type="GO" id="GO:0009166">
    <property type="term" value="P:nucleotide catabolic process"/>
    <property type="evidence" value="ECO:0007669"/>
    <property type="project" value="InterPro"/>
</dbReference>
<dbReference type="PANTHER" id="PTHR11575:SF6">
    <property type="entry name" value="2',3'-CYCLIC-NUCLEOTIDE 2'-PHOSPHODIESTERASE_3'-NUCLEOTIDASE"/>
    <property type="match status" value="1"/>
</dbReference>
<dbReference type="InterPro" id="IPR006146">
    <property type="entry name" value="5'-Nucleotdase_CS"/>
</dbReference>
<gene>
    <name evidence="5" type="ORF">HHM13_00620</name>
    <name evidence="4" type="ORF">HHM24_12035</name>
</gene>
<keyword evidence="2" id="KW-0812">Transmembrane</keyword>
<dbReference type="PRINTS" id="PR01607">
    <property type="entry name" value="APYRASEFAMLY"/>
</dbReference>
<dbReference type="Proteomes" id="UP000550736">
    <property type="component" value="Unassembled WGS sequence"/>
</dbReference>
<dbReference type="Gene3D" id="3.60.21.10">
    <property type="match status" value="1"/>
</dbReference>
<dbReference type="EMBL" id="JABBMI010000101">
    <property type="protein sequence ID" value="NMK55440.1"/>
    <property type="molecule type" value="Genomic_DNA"/>
</dbReference>
<sequence length="502" mass="57962">MEKNENITVDVIATSDMHSHFLNGDYGSNIYRAGTYVKDARKQNKHVILLDSGGSLAGSLAAFYYAVVAPYKRHPMIKLMNAMQYDASGISPNEFKFGLSFLTRSVALARFPWLSANIEYTVTREPYFSTPYTIKNYDDLKIAIVGLTADGLMKNEYAEMEDDVSIEKTLLSAKRWIRYIHEVEEPDFLIVIYHGGLNKISNKSKRNERNANEAEKIMEELGVIDLIITAHQHQTIVGKDHETVYVQAGQNAEELVHLSIHFKKRTSSYEIENIKSKVIDLNDYNEDQDLLNETHYDRKAVEYWADEIISNNKFNLIIDSIEDIICQPHPFAQLLHDGIKAAYDYKISCVHLPINGEEGLGGVIRNRDLYEAYPHPDKPVDLTVRGKNIKDILEYSYSHIEFEQGKLSLTIIDETLFTFWQGINYTVDMKQQPYHRVKIDNIDENQMYRITMTDYCYRNYKDYLKDAIVHETHDETMGGLIRNNLKNADYNVKVMNNFKVNL</sequence>
<keyword evidence="1" id="KW-0378">Hydrolase</keyword>
<keyword evidence="6" id="KW-1185">Reference proteome</keyword>
<organism evidence="5 7">
    <name type="scientific">Staphylococcus capitis</name>
    <dbReference type="NCBI Taxonomy" id="29388"/>
    <lineage>
        <taxon>Bacteria</taxon>
        <taxon>Bacillati</taxon>
        <taxon>Bacillota</taxon>
        <taxon>Bacilli</taxon>
        <taxon>Bacillales</taxon>
        <taxon>Staphylococcaceae</taxon>
        <taxon>Staphylococcus</taxon>
    </lineage>
</organism>
<keyword evidence="2" id="KW-1133">Transmembrane helix</keyword>
<dbReference type="RefSeq" id="WP_030065128.1">
    <property type="nucleotide sequence ID" value="NZ_AP014956.1"/>
</dbReference>
<evidence type="ECO:0000313" key="7">
    <source>
        <dbReference type="Proteomes" id="UP000550736"/>
    </source>
</evidence>
<evidence type="ECO:0000256" key="1">
    <source>
        <dbReference type="RuleBase" id="RU362119"/>
    </source>
</evidence>
<comment type="similarity">
    <text evidence="1">Belongs to the 5'-nucleotidase family.</text>
</comment>
<dbReference type="InterPro" id="IPR006179">
    <property type="entry name" value="5_nucleotidase/apyrase"/>
</dbReference>
<reference evidence="6 7" key="1">
    <citation type="submission" date="2020-04" db="EMBL/GenBank/DDBJ databases">
        <title>The Epidemiology and Molecular Characteristics of Linezolid-Resistant Staphylococcus capitis in Huashan Hospital, Shanghai.</title>
        <authorList>
            <person name="Ding L."/>
            <person name="Li P."/>
            <person name="Yang Y."/>
            <person name="Lin D."/>
            <person name="Xu X."/>
        </authorList>
    </citation>
    <scope>NUCLEOTIDE SEQUENCE [LARGE SCALE GENOMIC DNA]</scope>
    <source>
        <strain evidence="5 7">12-86</strain>
        <strain evidence="4 6">17-84</strain>
    </source>
</reference>
<protein>
    <submittedName>
        <fullName evidence="5">Bifunctional metallophosphatase/5'-nucleotidase</fullName>
    </submittedName>
</protein>
<dbReference type="InterPro" id="IPR008334">
    <property type="entry name" value="5'-Nucleotdase_C"/>
</dbReference>
<dbReference type="SUPFAM" id="SSF56300">
    <property type="entry name" value="Metallo-dependent phosphatases"/>
    <property type="match status" value="1"/>
</dbReference>
<dbReference type="AlphaFoldDB" id="A0A7X9ZIP6"/>
<feature type="transmembrane region" description="Helical" evidence="2">
    <location>
        <begin position="47"/>
        <end position="67"/>
    </location>
</feature>
<dbReference type="Pfam" id="PF02872">
    <property type="entry name" value="5_nucleotid_C"/>
    <property type="match status" value="1"/>
</dbReference>
<name>A0A7X9ZIP6_STACP</name>
<evidence type="ECO:0000256" key="2">
    <source>
        <dbReference type="SAM" id="Phobius"/>
    </source>
</evidence>
<comment type="caution">
    <text evidence="5">The sequence shown here is derived from an EMBL/GenBank/DDBJ whole genome shotgun (WGS) entry which is preliminary data.</text>
</comment>
<keyword evidence="1" id="KW-0547">Nucleotide-binding</keyword>
<dbReference type="SUPFAM" id="SSF55816">
    <property type="entry name" value="5'-nucleotidase (syn. UDP-sugar hydrolase), C-terminal domain"/>
    <property type="match status" value="1"/>
</dbReference>
<evidence type="ECO:0000313" key="5">
    <source>
        <dbReference type="EMBL" id="NMK96604.1"/>
    </source>
</evidence>
<evidence type="ECO:0000313" key="4">
    <source>
        <dbReference type="EMBL" id="NMK55440.1"/>
    </source>
</evidence>
<dbReference type="GO" id="GO:0030288">
    <property type="term" value="C:outer membrane-bounded periplasmic space"/>
    <property type="evidence" value="ECO:0007669"/>
    <property type="project" value="TreeGrafter"/>
</dbReference>
<evidence type="ECO:0000313" key="6">
    <source>
        <dbReference type="Proteomes" id="UP000538955"/>
    </source>
</evidence>
<dbReference type="GO" id="GO:0000166">
    <property type="term" value="F:nucleotide binding"/>
    <property type="evidence" value="ECO:0007669"/>
    <property type="project" value="UniProtKB-KW"/>
</dbReference>
<dbReference type="PROSITE" id="PS00785">
    <property type="entry name" value="5_NUCLEOTIDASE_1"/>
    <property type="match status" value="1"/>
</dbReference>